<dbReference type="AlphaFoldDB" id="A0A226HT10"/>
<evidence type="ECO:0000313" key="1">
    <source>
        <dbReference type="EMBL" id="OXA97413.1"/>
    </source>
</evidence>
<name>A0A226HT10_9FLAO</name>
<dbReference type="Proteomes" id="UP000198336">
    <property type="component" value="Unassembled WGS sequence"/>
</dbReference>
<feature type="non-terminal residue" evidence="1">
    <location>
        <position position="1"/>
    </location>
</feature>
<gene>
    <name evidence="1" type="ORF">B0A75_15715</name>
</gene>
<organism evidence="1 2">
    <name type="scientific">Flavobacterium oncorhynchi</name>
    <dbReference type="NCBI Taxonomy" id="728056"/>
    <lineage>
        <taxon>Bacteria</taxon>
        <taxon>Pseudomonadati</taxon>
        <taxon>Bacteroidota</taxon>
        <taxon>Flavobacteriia</taxon>
        <taxon>Flavobacteriales</taxon>
        <taxon>Flavobacteriaceae</taxon>
        <taxon>Flavobacterium</taxon>
    </lineage>
</organism>
<proteinExistence type="predicted"/>
<accession>A0A226HT10</accession>
<keyword evidence="2" id="KW-1185">Reference proteome</keyword>
<reference evidence="1 2" key="1">
    <citation type="submission" date="2016-11" db="EMBL/GenBank/DDBJ databases">
        <title>Whole genomes of Flavobacteriaceae.</title>
        <authorList>
            <person name="Stine C."/>
            <person name="Li C."/>
            <person name="Tadesse D."/>
        </authorList>
    </citation>
    <scope>NUCLEOTIDE SEQUENCE [LARGE SCALE GENOMIC DNA]</scope>
    <source>
        <strain evidence="1 2">CCUG 59446</strain>
    </source>
</reference>
<sequence>FSNSYFEEFLAVLAVFLVLQHELLEVKADFRCFPIVFQHKEAAFSLFNSAYLLKIDFVIKIET</sequence>
<evidence type="ECO:0000313" key="2">
    <source>
        <dbReference type="Proteomes" id="UP000198336"/>
    </source>
</evidence>
<protein>
    <submittedName>
        <fullName evidence="1">Uncharacterized protein</fullName>
    </submittedName>
</protein>
<dbReference type="EMBL" id="MUHA01000025">
    <property type="protein sequence ID" value="OXA97413.1"/>
    <property type="molecule type" value="Genomic_DNA"/>
</dbReference>
<comment type="caution">
    <text evidence="1">The sequence shown here is derived from an EMBL/GenBank/DDBJ whole genome shotgun (WGS) entry which is preliminary data.</text>
</comment>